<reference evidence="10 11" key="1">
    <citation type="submission" date="2024-05" db="EMBL/GenBank/DDBJ databases">
        <title>Genetic variation in Jamaican populations of the coffee berry borer (Hypothenemus hampei).</title>
        <authorList>
            <person name="Errbii M."/>
            <person name="Myrie A."/>
        </authorList>
    </citation>
    <scope>NUCLEOTIDE SEQUENCE [LARGE SCALE GENOMIC DNA]</scope>
    <source>
        <strain evidence="10">JA-Hopewell-2020-01-JO</strain>
        <tissue evidence="10">Whole body</tissue>
    </source>
</reference>
<protein>
    <recommendedName>
        <fullName evidence="4">hydroxymethylbilane synthase</fullName>
        <ecNumber evidence="4">2.5.1.61</ecNumber>
    </recommendedName>
    <alternativeName>
        <fullName evidence="7">Hydroxymethylbilane synthase</fullName>
    </alternativeName>
</protein>
<dbReference type="Pfam" id="PF01379">
    <property type="entry name" value="Porphobil_deam"/>
    <property type="match status" value="1"/>
</dbReference>
<dbReference type="Pfam" id="PF03900">
    <property type="entry name" value="Porphobil_deamC"/>
    <property type="match status" value="1"/>
</dbReference>
<evidence type="ECO:0000256" key="1">
    <source>
        <dbReference type="ARBA" id="ARBA00001916"/>
    </source>
</evidence>
<dbReference type="Proteomes" id="UP001566132">
    <property type="component" value="Unassembled WGS sequence"/>
</dbReference>
<evidence type="ECO:0000256" key="2">
    <source>
        <dbReference type="ARBA" id="ARBA00004735"/>
    </source>
</evidence>
<feature type="domain" description="Porphobilinogen deaminase C-terminal" evidence="9">
    <location>
        <begin position="231"/>
        <end position="290"/>
    </location>
</feature>
<organism evidence="10 11">
    <name type="scientific">Hypothenemus hampei</name>
    <name type="common">Coffee berry borer</name>
    <dbReference type="NCBI Taxonomy" id="57062"/>
    <lineage>
        <taxon>Eukaryota</taxon>
        <taxon>Metazoa</taxon>
        <taxon>Ecdysozoa</taxon>
        <taxon>Arthropoda</taxon>
        <taxon>Hexapoda</taxon>
        <taxon>Insecta</taxon>
        <taxon>Pterygota</taxon>
        <taxon>Neoptera</taxon>
        <taxon>Endopterygota</taxon>
        <taxon>Coleoptera</taxon>
        <taxon>Polyphaga</taxon>
        <taxon>Cucujiformia</taxon>
        <taxon>Curculionidae</taxon>
        <taxon>Scolytinae</taxon>
        <taxon>Hypothenemus</taxon>
    </lineage>
</organism>
<dbReference type="EMBL" id="JBDJPC010000002">
    <property type="protein sequence ID" value="KAL1514279.1"/>
    <property type="molecule type" value="Genomic_DNA"/>
</dbReference>
<dbReference type="InterPro" id="IPR022419">
    <property type="entry name" value="Porphobilin_deaminase_cofac_BS"/>
</dbReference>
<evidence type="ECO:0000256" key="3">
    <source>
        <dbReference type="ARBA" id="ARBA00005638"/>
    </source>
</evidence>
<comment type="cofactor">
    <cofactor evidence="1">
        <name>dipyrromethane</name>
        <dbReference type="ChEBI" id="CHEBI:60342"/>
    </cofactor>
</comment>
<dbReference type="SUPFAM" id="SSF53850">
    <property type="entry name" value="Periplasmic binding protein-like II"/>
    <property type="match status" value="1"/>
</dbReference>
<dbReference type="InterPro" id="IPR000860">
    <property type="entry name" value="HemC"/>
</dbReference>
<dbReference type="InterPro" id="IPR036803">
    <property type="entry name" value="Porphobilinogen_deaminase_C_sf"/>
</dbReference>
<evidence type="ECO:0000256" key="5">
    <source>
        <dbReference type="ARBA" id="ARBA00022679"/>
    </source>
</evidence>
<dbReference type="Gene3D" id="3.30.160.40">
    <property type="entry name" value="Porphobilinogen deaminase, C-terminal domain"/>
    <property type="match status" value="1"/>
</dbReference>
<evidence type="ECO:0000313" key="11">
    <source>
        <dbReference type="Proteomes" id="UP001566132"/>
    </source>
</evidence>
<evidence type="ECO:0000256" key="6">
    <source>
        <dbReference type="ARBA" id="ARBA00023244"/>
    </source>
</evidence>
<dbReference type="FunFam" id="3.40.190.10:FF:000005">
    <property type="entry name" value="Porphobilinogen deaminase"/>
    <property type="match status" value="1"/>
</dbReference>
<evidence type="ECO:0000256" key="4">
    <source>
        <dbReference type="ARBA" id="ARBA00012655"/>
    </source>
</evidence>
<accession>A0ABD1FBE9</accession>
<dbReference type="GO" id="GO:0006779">
    <property type="term" value="P:porphyrin-containing compound biosynthetic process"/>
    <property type="evidence" value="ECO:0007669"/>
    <property type="project" value="UniProtKB-KW"/>
</dbReference>
<comment type="caution">
    <text evidence="10">The sequence shown here is derived from an EMBL/GenBank/DDBJ whole genome shotgun (WGS) entry which is preliminary data.</text>
</comment>
<dbReference type="InterPro" id="IPR022418">
    <property type="entry name" value="Porphobilinogen_deaminase_C"/>
</dbReference>
<dbReference type="PANTHER" id="PTHR11557">
    <property type="entry name" value="PORPHOBILINOGEN DEAMINASE"/>
    <property type="match status" value="1"/>
</dbReference>
<dbReference type="AlphaFoldDB" id="A0ABD1FBE9"/>
<evidence type="ECO:0000259" key="9">
    <source>
        <dbReference type="Pfam" id="PF03900"/>
    </source>
</evidence>
<proteinExistence type="inferred from homology"/>
<comment type="similarity">
    <text evidence="3">Belongs to the HMBS family.</text>
</comment>
<gene>
    <name evidence="10" type="ORF">ABEB36_003561</name>
</gene>
<keyword evidence="11" id="KW-1185">Reference proteome</keyword>
<name>A0ABD1FBE9_HYPHA</name>
<dbReference type="PRINTS" id="PR00151">
    <property type="entry name" value="PORPHBDMNASE"/>
</dbReference>
<dbReference type="FunFam" id="3.40.190.10:FF:000260">
    <property type="entry name" value="Porphobilinogen deaminase"/>
    <property type="match status" value="1"/>
</dbReference>
<dbReference type="EC" id="2.5.1.61" evidence="4"/>
<evidence type="ECO:0000256" key="7">
    <source>
        <dbReference type="ARBA" id="ARBA00033064"/>
    </source>
</evidence>
<evidence type="ECO:0000313" key="10">
    <source>
        <dbReference type="EMBL" id="KAL1514279.1"/>
    </source>
</evidence>
<dbReference type="InterPro" id="IPR022417">
    <property type="entry name" value="Porphobilin_deaminase_N"/>
</dbReference>
<sequence>MSEEQKFYVGSRKSELALIQTRHVISLLTKLYPDIKFEIVTMTTMGDRIIDIPLPKIGEKSLFTKELETALADGTVDFIVHSLKDLPTSLPSGMVIGAVLTREDPRDALVLHKDIEKHTLTTLPKGSVIGTSSLRRTAQLAKKYPHLKIENIRGNLNTRLKKLDDLGQYQAIILASAGLIRIGWKDRISKQLDATEFLYAVGQGAIAVECRAKDEKVIKLLEPLYDLPTALRVIAERSFLKTLGGGCSAPVAVTSDLKLMKEKEVEVSLRGAVWSLNGKEEIIDEEKVVLQVLNNIKCAECPYVNGSSEIKDIECCVSCPMNKSPTEPKQKKLKLDVPSEVLAIDPHEKCPISMPIGSDFMGECPFLHGDVQYLTNVIPINSSKQDILQLGAKVCPVLHNLQNGHIVENGKKDQEKDDEDDLFAGLVPHKDATLENIKKTKQLGERLAYKLIEKGASTVMAAAQSYIHNQTATISVKI</sequence>
<keyword evidence="6" id="KW-0627">Porphyrin biosynthesis</keyword>
<dbReference type="CDD" id="cd13645">
    <property type="entry name" value="PBP2_HuPBGD_like"/>
    <property type="match status" value="1"/>
</dbReference>
<dbReference type="NCBIfam" id="TIGR00212">
    <property type="entry name" value="hemC"/>
    <property type="match status" value="1"/>
</dbReference>
<evidence type="ECO:0000259" key="8">
    <source>
        <dbReference type="Pfam" id="PF01379"/>
    </source>
</evidence>
<dbReference type="GO" id="GO:0004418">
    <property type="term" value="F:hydroxymethylbilane synthase activity"/>
    <property type="evidence" value="ECO:0007669"/>
    <property type="project" value="UniProtKB-EC"/>
</dbReference>
<feature type="domain" description="Porphobilinogen deaminase N-terminal" evidence="8">
    <location>
        <begin position="8"/>
        <end position="218"/>
    </location>
</feature>
<dbReference type="SUPFAM" id="SSF54782">
    <property type="entry name" value="Porphobilinogen deaminase (hydroxymethylbilane synthase), C-terminal domain"/>
    <property type="match status" value="1"/>
</dbReference>
<dbReference type="HAMAP" id="MF_00260">
    <property type="entry name" value="Porphobil_deam"/>
    <property type="match status" value="1"/>
</dbReference>
<keyword evidence="5" id="KW-0808">Transferase</keyword>
<dbReference type="PROSITE" id="PS00533">
    <property type="entry name" value="PORPHOBILINOGEN_DEAM"/>
    <property type="match status" value="1"/>
</dbReference>
<dbReference type="PANTHER" id="PTHR11557:SF0">
    <property type="entry name" value="PORPHOBILINOGEN DEAMINASE"/>
    <property type="match status" value="1"/>
</dbReference>
<comment type="pathway">
    <text evidence="2">Porphyrin-containing compound metabolism; protoporphyrin-IX biosynthesis; coproporphyrinogen-III from 5-aminolevulinate: step 2/4.</text>
</comment>
<dbReference type="Gene3D" id="3.40.190.10">
    <property type="entry name" value="Periplasmic binding protein-like II"/>
    <property type="match status" value="2"/>
</dbReference>